<sequence>MPAIPTSGAGEPGGPGVPRGPAHFAAPGPGDPAAGGFEEPGASGGPFAPAQERWIDAAAGPIVRPYAVTRGRTRPRGEPLDIVAILVATGRQPAEPGRLSRHQRRLLALCRRPHALADLASDLDLPFGVIRVLAGDLVDSGLVSVQRWAPATPSVQPHNDPNLLRRVLDELRAL</sequence>
<dbReference type="InterPro" id="IPR007995">
    <property type="entry name" value="DUF742"/>
</dbReference>
<evidence type="ECO:0000313" key="2">
    <source>
        <dbReference type="EMBL" id="MWA04244.1"/>
    </source>
</evidence>
<keyword evidence="3" id="KW-1185">Reference proteome</keyword>
<organism evidence="2 3">
    <name type="scientific">Actinomadura physcomitrii</name>
    <dbReference type="NCBI Taxonomy" id="2650748"/>
    <lineage>
        <taxon>Bacteria</taxon>
        <taxon>Bacillati</taxon>
        <taxon>Actinomycetota</taxon>
        <taxon>Actinomycetes</taxon>
        <taxon>Streptosporangiales</taxon>
        <taxon>Thermomonosporaceae</taxon>
        <taxon>Actinomadura</taxon>
    </lineage>
</organism>
<gene>
    <name evidence="2" type="ORF">F8568_028480</name>
</gene>
<name>A0A6I4MJB4_9ACTN</name>
<dbReference type="Proteomes" id="UP000462055">
    <property type="component" value="Unassembled WGS sequence"/>
</dbReference>
<comment type="caution">
    <text evidence="2">The sequence shown here is derived from an EMBL/GenBank/DDBJ whole genome shotgun (WGS) entry which is preliminary data.</text>
</comment>
<dbReference type="PANTHER" id="PTHR36221:SF1">
    <property type="entry name" value="DUF742 DOMAIN-CONTAINING PROTEIN"/>
    <property type="match status" value="1"/>
</dbReference>
<reference evidence="2" key="1">
    <citation type="submission" date="2019-12" db="EMBL/GenBank/DDBJ databases">
        <title>Actinomadura physcomitrii sp. nov., a novel actinomycete isolated from moss [Physcomitrium sphaericum (Ludw) Fuernr].</title>
        <authorList>
            <person name="Zhuang X."/>
        </authorList>
    </citation>
    <scope>NUCLEOTIDE SEQUENCE [LARGE SCALE GENOMIC DNA]</scope>
    <source>
        <strain evidence="2">LD22</strain>
    </source>
</reference>
<dbReference type="Pfam" id="PF05331">
    <property type="entry name" value="DUF742"/>
    <property type="match status" value="1"/>
</dbReference>
<feature type="compositionally biased region" description="Low complexity" evidence="1">
    <location>
        <begin position="19"/>
        <end position="47"/>
    </location>
</feature>
<dbReference type="PANTHER" id="PTHR36221">
    <property type="entry name" value="DUF742 DOMAIN-CONTAINING PROTEIN"/>
    <property type="match status" value="1"/>
</dbReference>
<feature type="region of interest" description="Disordered" evidence="1">
    <location>
        <begin position="1"/>
        <end position="49"/>
    </location>
</feature>
<proteinExistence type="predicted"/>
<dbReference type="EMBL" id="WBMS02000025">
    <property type="protein sequence ID" value="MWA04244.1"/>
    <property type="molecule type" value="Genomic_DNA"/>
</dbReference>
<evidence type="ECO:0000256" key="1">
    <source>
        <dbReference type="SAM" id="MobiDB-lite"/>
    </source>
</evidence>
<dbReference type="AlphaFoldDB" id="A0A6I4MJB4"/>
<accession>A0A6I4MJB4</accession>
<protein>
    <submittedName>
        <fullName evidence="2">DUF742 domain-containing protein</fullName>
    </submittedName>
</protein>
<evidence type="ECO:0000313" key="3">
    <source>
        <dbReference type="Proteomes" id="UP000462055"/>
    </source>
</evidence>